<proteinExistence type="predicted"/>
<dbReference type="AlphaFoldDB" id="N6TYA3"/>
<accession>N6TYA3</accession>
<reference evidence="1" key="1">
    <citation type="journal article" date="2013" name="Genome Biol.">
        <title>Draft genome of the mountain pine beetle, Dendroctonus ponderosae Hopkins, a major forest pest.</title>
        <authorList>
            <person name="Keeling C.I."/>
            <person name="Yuen M.M."/>
            <person name="Liao N.Y."/>
            <person name="Docking T.R."/>
            <person name="Chan S.K."/>
            <person name="Taylor G.A."/>
            <person name="Palmquist D.L."/>
            <person name="Jackman S.D."/>
            <person name="Nguyen A."/>
            <person name="Li M."/>
            <person name="Henderson H."/>
            <person name="Janes J.K."/>
            <person name="Zhao Y."/>
            <person name="Pandoh P."/>
            <person name="Moore R."/>
            <person name="Sperling F.A."/>
            <person name="Huber D.P."/>
            <person name="Birol I."/>
            <person name="Jones S.J."/>
            <person name="Bohlmann J."/>
        </authorList>
    </citation>
    <scope>NUCLEOTIDE SEQUENCE</scope>
</reference>
<sequence length="109" mass="12377">MRIVKKLKKIVRILKAIQSNMVPYMYQGPLYVPCACVITVNPNGVVIFIVTLPIVKERCCDVECLDPPGDLAAKMLQEHRRRKWRSSAGHQKFVSSTLFLVLVVLRALL</sequence>
<feature type="non-terminal residue" evidence="1">
    <location>
        <position position="1"/>
    </location>
</feature>
<dbReference type="HOGENOM" id="CLU_2186604_0_0_1"/>
<evidence type="ECO:0000313" key="1">
    <source>
        <dbReference type="EMBL" id="ENN74300.1"/>
    </source>
</evidence>
<name>N6TYA3_DENPD</name>
<dbReference type="EMBL" id="KB741077">
    <property type="protein sequence ID" value="ENN74300.1"/>
    <property type="molecule type" value="Genomic_DNA"/>
</dbReference>
<organism evidence="1">
    <name type="scientific">Dendroctonus ponderosae</name>
    <name type="common">Mountain pine beetle</name>
    <dbReference type="NCBI Taxonomy" id="77166"/>
    <lineage>
        <taxon>Eukaryota</taxon>
        <taxon>Metazoa</taxon>
        <taxon>Ecdysozoa</taxon>
        <taxon>Arthropoda</taxon>
        <taxon>Hexapoda</taxon>
        <taxon>Insecta</taxon>
        <taxon>Pterygota</taxon>
        <taxon>Neoptera</taxon>
        <taxon>Endopterygota</taxon>
        <taxon>Coleoptera</taxon>
        <taxon>Polyphaga</taxon>
        <taxon>Cucujiformia</taxon>
        <taxon>Curculionidae</taxon>
        <taxon>Scolytinae</taxon>
        <taxon>Dendroctonus</taxon>
    </lineage>
</organism>
<protein>
    <submittedName>
        <fullName evidence="1">Uncharacterized protein</fullName>
    </submittedName>
</protein>
<gene>
    <name evidence="1" type="ORF">YQE_09272</name>
</gene>
<dbReference type="OrthoDB" id="6602431at2759"/>